<feature type="compositionally biased region" description="Polar residues" evidence="1">
    <location>
        <begin position="187"/>
        <end position="207"/>
    </location>
</feature>
<evidence type="ECO:0000256" key="1">
    <source>
        <dbReference type="SAM" id="MobiDB-lite"/>
    </source>
</evidence>
<feature type="compositionally biased region" description="Polar residues" evidence="1">
    <location>
        <begin position="64"/>
        <end position="73"/>
    </location>
</feature>
<feature type="region of interest" description="Disordered" evidence="1">
    <location>
        <begin position="1"/>
        <end position="44"/>
    </location>
</feature>
<sequence length="471" mass="51754">MSNFGSAFSSFTNPESTQTIDRVHSAKPYPSSSSNYRHHSEKRSVSFHSTDTVCNYDATQVNHQPYHTYNSNPPYHPPIMRSPLRRSFSPTPSHRRNPPASHFQDDDYDPNPSKRHHSSQDKAAYLTENYQPTSIFHRDEKPIAPQVTSSAVLPHGNHDQGSSMPSPGQSSSLLSQVAQRILSFDSSSVATHATSKTSKNCGSSGNHNAIDKEDEEFKLMPPPQHKRQHHRSHHQNQQGTSEEHQNTAEEEGTEVALVDLMECEEEEDIRTPPPESPVMDGKPQVEIDWSSKVGGCHTWLHESFTGGVGSLPGIVQCGTENGKHADHLSPVHSIEMDCYSLTGTDVYSQGGSLNGSVGGGSLCNVFDADAMSGNGSSHGAASLLMQDNQSTGTHRPPLERSPQLSAPYHQQRSEHCIPQVSKRGVLNSASKEGGSLPPIAYSQDSEPFEPSNEKIEPMNDFMWSWDGKSRE</sequence>
<proteinExistence type="predicted"/>
<reference evidence="2" key="1">
    <citation type="submission" date="2021-01" db="EMBL/GenBank/DDBJ databases">
        <authorList>
            <person name="Corre E."/>
            <person name="Pelletier E."/>
            <person name="Niang G."/>
            <person name="Scheremetjew M."/>
            <person name="Finn R."/>
            <person name="Kale V."/>
            <person name="Holt S."/>
            <person name="Cochrane G."/>
            <person name="Meng A."/>
            <person name="Brown T."/>
            <person name="Cohen L."/>
        </authorList>
    </citation>
    <scope>NUCLEOTIDE SEQUENCE</scope>
    <source>
        <strain evidence="2">GSO104</strain>
    </source>
</reference>
<accession>A0A7S4V868</accession>
<feature type="compositionally biased region" description="Low complexity" evidence="1">
    <location>
        <begin position="160"/>
        <end position="175"/>
    </location>
</feature>
<name>A0A7S4V868_9STRA</name>
<feature type="compositionally biased region" description="Basic residues" evidence="1">
    <location>
        <begin position="224"/>
        <end position="234"/>
    </location>
</feature>
<protein>
    <submittedName>
        <fullName evidence="2">Uncharacterized protein</fullName>
    </submittedName>
</protein>
<gene>
    <name evidence="2" type="ORF">DBRI00130_LOCUS2210</name>
</gene>
<feature type="region of interest" description="Disordered" evidence="1">
    <location>
        <begin position="388"/>
        <end position="471"/>
    </location>
</feature>
<dbReference type="EMBL" id="HBNS01002747">
    <property type="protein sequence ID" value="CAE4582373.1"/>
    <property type="molecule type" value="Transcribed_RNA"/>
</dbReference>
<feature type="region of interest" description="Disordered" evidence="1">
    <location>
        <begin position="64"/>
        <end position="121"/>
    </location>
</feature>
<feature type="compositionally biased region" description="Polar residues" evidence="1">
    <location>
        <begin position="1"/>
        <end position="20"/>
    </location>
</feature>
<feature type="compositionally biased region" description="Basic and acidic residues" evidence="1">
    <location>
        <begin position="209"/>
        <end position="218"/>
    </location>
</feature>
<feature type="region of interest" description="Disordered" evidence="1">
    <location>
        <begin position="187"/>
        <end position="252"/>
    </location>
</feature>
<dbReference type="AlphaFoldDB" id="A0A7S4V868"/>
<feature type="region of interest" description="Disordered" evidence="1">
    <location>
        <begin position="150"/>
        <end position="175"/>
    </location>
</feature>
<organism evidence="2">
    <name type="scientific">Ditylum brightwellii</name>
    <dbReference type="NCBI Taxonomy" id="49249"/>
    <lineage>
        <taxon>Eukaryota</taxon>
        <taxon>Sar</taxon>
        <taxon>Stramenopiles</taxon>
        <taxon>Ochrophyta</taxon>
        <taxon>Bacillariophyta</taxon>
        <taxon>Mediophyceae</taxon>
        <taxon>Lithodesmiophycidae</taxon>
        <taxon>Lithodesmiales</taxon>
        <taxon>Lithodesmiaceae</taxon>
        <taxon>Ditylum</taxon>
    </lineage>
</organism>
<evidence type="ECO:0000313" key="2">
    <source>
        <dbReference type="EMBL" id="CAE4582373.1"/>
    </source>
</evidence>